<name>A0A919BDC7_9GAMM</name>
<comment type="caution">
    <text evidence="1">The sequence shown here is derived from an EMBL/GenBank/DDBJ whole genome shotgun (WGS) entry which is preliminary data.</text>
</comment>
<accession>A0A919BDC7</accession>
<proteinExistence type="predicted"/>
<reference evidence="1" key="1">
    <citation type="journal article" date="2014" name="Int. J. Syst. Evol. Microbiol.">
        <title>Complete genome sequence of Corynebacterium casei LMG S-19264T (=DSM 44701T), isolated from a smear-ripened cheese.</title>
        <authorList>
            <consortium name="US DOE Joint Genome Institute (JGI-PGF)"/>
            <person name="Walter F."/>
            <person name="Albersmeier A."/>
            <person name="Kalinowski J."/>
            <person name="Ruckert C."/>
        </authorList>
    </citation>
    <scope>NUCLEOTIDE SEQUENCE</scope>
    <source>
        <strain evidence="1">KCTC 42731</strain>
    </source>
</reference>
<sequence>MDDLQFRRSIYADPKSTDPDVVSAKLNDPAKQKFAQELEDFDLQIAKAMQVPVPEGLSQKLILRQSLASHQQQTRKSRIRLALAASITLAIGLTVSQLQFSHAYNSVADYAIAHVNHEAKYFTNEDEANVTLASLNSKMTSFKGSFSDTLGELMMADFCRFDGMKSLHLVYRGRTSPVNVFIVPDNDYMAFDKQFSSKSFNGVVSSYNNSRVIIVGDKQEPLNQWQEKLNQGIRWAT</sequence>
<dbReference type="AlphaFoldDB" id="A0A919BDC7"/>
<protein>
    <submittedName>
        <fullName evidence="1">Chemotaxis protein</fullName>
    </submittedName>
</protein>
<dbReference type="EMBL" id="BNCK01000001">
    <property type="protein sequence ID" value="GHF81107.1"/>
    <property type="molecule type" value="Genomic_DNA"/>
</dbReference>
<dbReference type="Pfam" id="PF11859">
    <property type="entry name" value="DUF3379"/>
    <property type="match status" value="1"/>
</dbReference>
<evidence type="ECO:0000313" key="1">
    <source>
        <dbReference type="EMBL" id="GHF81107.1"/>
    </source>
</evidence>
<reference evidence="1" key="2">
    <citation type="submission" date="2020-09" db="EMBL/GenBank/DDBJ databases">
        <authorList>
            <person name="Sun Q."/>
            <person name="Kim S."/>
        </authorList>
    </citation>
    <scope>NUCLEOTIDE SEQUENCE</scope>
    <source>
        <strain evidence="1">KCTC 42731</strain>
    </source>
</reference>
<keyword evidence="2" id="KW-1185">Reference proteome</keyword>
<gene>
    <name evidence="1" type="ORF">GCM10017161_05600</name>
</gene>
<dbReference type="InterPro" id="IPR021806">
    <property type="entry name" value="DUF3379"/>
</dbReference>
<dbReference type="Proteomes" id="UP000623842">
    <property type="component" value="Unassembled WGS sequence"/>
</dbReference>
<evidence type="ECO:0000313" key="2">
    <source>
        <dbReference type="Proteomes" id="UP000623842"/>
    </source>
</evidence>
<organism evidence="1 2">
    <name type="scientific">Thalassotalea marina</name>
    <dbReference type="NCBI Taxonomy" id="1673741"/>
    <lineage>
        <taxon>Bacteria</taxon>
        <taxon>Pseudomonadati</taxon>
        <taxon>Pseudomonadota</taxon>
        <taxon>Gammaproteobacteria</taxon>
        <taxon>Alteromonadales</taxon>
        <taxon>Colwelliaceae</taxon>
        <taxon>Thalassotalea</taxon>
    </lineage>
</organism>
<dbReference type="RefSeq" id="WP_189767183.1">
    <property type="nucleotide sequence ID" value="NZ_BNCK01000001.1"/>
</dbReference>